<accession>X1D0C4</accession>
<feature type="non-terminal residue" evidence="1">
    <location>
        <position position="1"/>
    </location>
</feature>
<gene>
    <name evidence="1" type="ORF">S01H4_23128</name>
</gene>
<name>X1D0C4_9ZZZZ</name>
<reference evidence="1" key="1">
    <citation type="journal article" date="2014" name="Front. Microbiol.">
        <title>High frequency of phylogenetically diverse reductive dehalogenase-homologous genes in deep subseafloor sedimentary metagenomes.</title>
        <authorList>
            <person name="Kawai M."/>
            <person name="Futagami T."/>
            <person name="Toyoda A."/>
            <person name="Takaki Y."/>
            <person name="Nishi S."/>
            <person name="Hori S."/>
            <person name="Arai W."/>
            <person name="Tsubouchi T."/>
            <person name="Morono Y."/>
            <person name="Uchiyama I."/>
            <person name="Ito T."/>
            <person name="Fujiyama A."/>
            <person name="Inagaki F."/>
            <person name="Takami H."/>
        </authorList>
    </citation>
    <scope>NUCLEOTIDE SEQUENCE</scope>
    <source>
        <strain evidence="1">Expedition CK06-06</strain>
    </source>
</reference>
<sequence length="321" mass="36835">YVSGNYQIELWLRHSEFDGYGPFTIYFALNKTNYYNQTLQLDLSILGLTTSQIDSPSQDQTFYSNETLIIVLSFDDYIKAIPIIDANIQWKVGLSGTYSSTNVSYVSGNYQIELWLRLSEFDGCGPFTIYFKLNKTNYYNQTEMLNINLIGLTSINIIKITQYNQTLSLSGSIYECQTGENLTIYANFLSDYPNKTITGATGILTFNGDIYMSLENMEGVYEWEIDTSSLAFGLYNFNITFYKTYYENSTSLYEFRLNNLIAEIKCVQKPDSIRQGDSFYLNLKLYYTLFDEYPINNANISLMIDFGTSISYMDAFTNSSG</sequence>
<dbReference type="AlphaFoldDB" id="X1D0C4"/>
<protein>
    <submittedName>
        <fullName evidence="1">Uncharacterized protein</fullName>
    </submittedName>
</protein>
<feature type="non-terminal residue" evidence="1">
    <location>
        <position position="321"/>
    </location>
</feature>
<dbReference type="EMBL" id="BART01010695">
    <property type="protein sequence ID" value="GAG89921.1"/>
    <property type="molecule type" value="Genomic_DNA"/>
</dbReference>
<evidence type="ECO:0000313" key="1">
    <source>
        <dbReference type="EMBL" id="GAG89921.1"/>
    </source>
</evidence>
<proteinExistence type="predicted"/>
<organism evidence="1">
    <name type="scientific">marine sediment metagenome</name>
    <dbReference type="NCBI Taxonomy" id="412755"/>
    <lineage>
        <taxon>unclassified sequences</taxon>
        <taxon>metagenomes</taxon>
        <taxon>ecological metagenomes</taxon>
    </lineage>
</organism>
<comment type="caution">
    <text evidence="1">The sequence shown here is derived from an EMBL/GenBank/DDBJ whole genome shotgun (WGS) entry which is preliminary data.</text>
</comment>